<evidence type="ECO:0000256" key="3">
    <source>
        <dbReference type="ARBA" id="ARBA00022553"/>
    </source>
</evidence>
<dbReference type="Pfam" id="PF00512">
    <property type="entry name" value="HisKA"/>
    <property type="match status" value="1"/>
</dbReference>
<feature type="transmembrane region" description="Helical" evidence="9">
    <location>
        <begin position="182"/>
        <end position="204"/>
    </location>
</feature>
<proteinExistence type="predicted"/>
<keyword evidence="9" id="KW-0812">Transmembrane</keyword>
<dbReference type="SMART" id="SM00387">
    <property type="entry name" value="HATPase_c"/>
    <property type="match status" value="1"/>
</dbReference>
<feature type="transmembrane region" description="Helical" evidence="9">
    <location>
        <begin position="244"/>
        <end position="264"/>
    </location>
</feature>
<evidence type="ECO:0000256" key="2">
    <source>
        <dbReference type="ARBA" id="ARBA00012438"/>
    </source>
</evidence>
<dbReference type="Pfam" id="PF02518">
    <property type="entry name" value="HATPase_c"/>
    <property type="match status" value="1"/>
</dbReference>
<feature type="chain" id="PRO_5040937092" description="histidine kinase" evidence="10">
    <location>
        <begin position="29"/>
        <end position="636"/>
    </location>
</feature>
<name>A0A9X2MND1_9BACL</name>
<feature type="transmembrane region" description="Helical" evidence="9">
    <location>
        <begin position="306"/>
        <end position="330"/>
    </location>
</feature>
<comment type="caution">
    <text evidence="12">The sequence shown here is derived from an EMBL/GenBank/DDBJ whole genome shotgun (WGS) entry which is preliminary data.</text>
</comment>
<feature type="domain" description="Histidine kinase" evidence="11">
    <location>
        <begin position="429"/>
        <end position="636"/>
    </location>
</feature>
<dbReference type="AlphaFoldDB" id="A0A9X2MND1"/>
<dbReference type="InterPro" id="IPR005467">
    <property type="entry name" value="His_kinase_dom"/>
</dbReference>
<keyword evidence="8" id="KW-0902">Two-component regulatory system</keyword>
<evidence type="ECO:0000256" key="4">
    <source>
        <dbReference type="ARBA" id="ARBA00022679"/>
    </source>
</evidence>
<evidence type="ECO:0000256" key="7">
    <source>
        <dbReference type="ARBA" id="ARBA00022840"/>
    </source>
</evidence>
<sequence>MIRTSMRVPFLIMLALLLSAFLLPPAEARADRGPASEDEITEWQMMWEQPGEELTIEEVSSLQDSSGWFRVRAGEPPELPGGVKSAWMKVELPALTQASPALYSEELTARDVTVYVNSQIVMDSTRDYPYDRNHLLVPLAQEASSSFLYIKLVSASERLGQQDVLYLGEYPRLSKQMFGSHLFDLVLGLALMLIALFMTSSAFFLNKGLFPEWNSLSLSILSIGVMEIAYSPFIHNFLPSIGYLTYYSFDIASSVLLPALFYFFEQIFGKGPKGFIRLLRKAHVYIAIGSMLLFLSGFASDTIKQLYLLAGPVLFAVSALGSMLAMVVLLIRYCMQKNRKAIALAAGFSTLVTICIAEVIWYFASGGAYKLTYWKFGIIAFIISLFVMLVMKVTENYRQVLIYSKQLEVFNNELQRSEKIEMISQLAASVAHEVRNPLQVTRGFLQLLRDRTSHEQDKTYMVLAMDELDRASDIITDFLTFAKPGMEKLSQLNLFEELHQLKAIVLPLVTTQGGQLSLSVQQDLWIRGNSSKLKQAIINVVKNSVEALGENGNISIQAEKSEDQNKIVICIEDNGEGMEPEALERLGEPYYSQKTKGTGLGLMVTFRIIEAMDGRIAYKSEMGKGTQAFITFPAIN</sequence>
<evidence type="ECO:0000256" key="1">
    <source>
        <dbReference type="ARBA" id="ARBA00000085"/>
    </source>
</evidence>
<protein>
    <recommendedName>
        <fullName evidence="2">histidine kinase</fullName>
        <ecNumber evidence="2">2.7.13.3</ecNumber>
    </recommendedName>
</protein>
<reference evidence="12" key="1">
    <citation type="submission" date="2022-08" db="EMBL/GenBank/DDBJ databases">
        <title>The genomic sequence of strain Paenibacillus sp. SCIV0701.</title>
        <authorList>
            <person name="Zhao H."/>
        </authorList>
    </citation>
    <scope>NUCLEOTIDE SEQUENCE</scope>
    <source>
        <strain evidence="12">SCIV0701</strain>
    </source>
</reference>
<organism evidence="12 13">
    <name type="scientific">Paenibacillus soyae</name>
    <dbReference type="NCBI Taxonomy" id="2969249"/>
    <lineage>
        <taxon>Bacteria</taxon>
        <taxon>Bacillati</taxon>
        <taxon>Bacillota</taxon>
        <taxon>Bacilli</taxon>
        <taxon>Bacillales</taxon>
        <taxon>Paenibacillaceae</taxon>
        <taxon>Paenibacillus</taxon>
    </lineage>
</organism>
<evidence type="ECO:0000256" key="8">
    <source>
        <dbReference type="ARBA" id="ARBA00023012"/>
    </source>
</evidence>
<keyword evidence="4" id="KW-0808">Transferase</keyword>
<gene>
    <name evidence="12" type="ORF">NQZ67_06205</name>
</gene>
<dbReference type="Gene3D" id="3.30.565.10">
    <property type="entry name" value="Histidine kinase-like ATPase, C-terminal domain"/>
    <property type="match status" value="1"/>
</dbReference>
<dbReference type="InterPro" id="IPR003661">
    <property type="entry name" value="HisK_dim/P_dom"/>
</dbReference>
<dbReference type="InterPro" id="IPR004358">
    <property type="entry name" value="Sig_transdc_His_kin-like_C"/>
</dbReference>
<dbReference type="CDD" id="cd00082">
    <property type="entry name" value="HisKA"/>
    <property type="match status" value="1"/>
</dbReference>
<evidence type="ECO:0000313" key="13">
    <source>
        <dbReference type="Proteomes" id="UP001141950"/>
    </source>
</evidence>
<evidence type="ECO:0000256" key="10">
    <source>
        <dbReference type="SAM" id="SignalP"/>
    </source>
</evidence>
<dbReference type="PROSITE" id="PS50109">
    <property type="entry name" value="HIS_KIN"/>
    <property type="match status" value="1"/>
</dbReference>
<dbReference type="GO" id="GO:0005524">
    <property type="term" value="F:ATP binding"/>
    <property type="evidence" value="ECO:0007669"/>
    <property type="project" value="UniProtKB-KW"/>
</dbReference>
<dbReference type="InterPro" id="IPR003594">
    <property type="entry name" value="HATPase_dom"/>
</dbReference>
<feature type="signal peptide" evidence="10">
    <location>
        <begin position="1"/>
        <end position="28"/>
    </location>
</feature>
<keyword evidence="10" id="KW-0732">Signal</keyword>
<feature type="transmembrane region" description="Helical" evidence="9">
    <location>
        <begin position="284"/>
        <end position="300"/>
    </location>
</feature>
<feature type="transmembrane region" description="Helical" evidence="9">
    <location>
        <begin position="376"/>
        <end position="394"/>
    </location>
</feature>
<dbReference type="Gene3D" id="1.10.287.130">
    <property type="match status" value="1"/>
</dbReference>
<dbReference type="Proteomes" id="UP001141950">
    <property type="component" value="Unassembled WGS sequence"/>
</dbReference>
<dbReference type="EMBL" id="JANIPJ010000003">
    <property type="protein sequence ID" value="MCR2803475.1"/>
    <property type="molecule type" value="Genomic_DNA"/>
</dbReference>
<feature type="transmembrane region" description="Helical" evidence="9">
    <location>
        <begin position="342"/>
        <end position="364"/>
    </location>
</feature>
<keyword evidence="3" id="KW-0597">Phosphoprotein</keyword>
<keyword evidence="5" id="KW-0547">Nucleotide-binding</keyword>
<evidence type="ECO:0000256" key="6">
    <source>
        <dbReference type="ARBA" id="ARBA00022777"/>
    </source>
</evidence>
<dbReference type="PANTHER" id="PTHR43065">
    <property type="entry name" value="SENSOR HISTIDINE KINASE"/>
    <property type="match status" value="1"/>
</dbReference>
<comment type="catalytic activity">
    <reaction evidence="1">
        <text>ATP + protein L-histidine = ADP + protein N-phospho-L-histidine.</text>
        <dbReference type="EC" id="2.7.13.3"/>
    </reaction>
</comment>
<dbReference type="InterPro" id="IPR036097">
    <property type="entry name" value="HisK_dim/P_sf"/>
</dbReference>
<dbReference type="SMART" id="SM00388">
    <property type="entry name" value="HisKA"/>
    <property type="match status" value="1"/>
</dbReference>
<dbReference type="SUPFAM" id="SSF47384">
    <property type="entry name" value="Homodimeric domain of signal transducing histidine kinase"/>
    <property type="match status" value="1"/>
</dbReference>
<accession>A0A9X2MND1</accession>
<dbReference type="InterPro" id="IPR036890">
    <property type="entry name" value="HATPase_C_sf"/>
</dbReference>
<evidence type="ECO:0000259" key="11">
    <source>
        <dbReference type="PROSITE" id="PS50109"/>
    </source>
</evidence>
<keyword evidence="6" id="KW-0418">Kinase</keyword>
<dbReference type="PRINTS" id="PR00344">
    <property type="entry name" value="BCTRLSENSOR"/>
</dbReference>
<evidence type="ECO:0000313" key="12">
    <source>
        <dbReference type="EMBL" id="MCR2803475.1"/>
    </source>
</evidence>
<dbReference type="PANTHER" id="PTHR43065:SF46">
    <property type="entry name" value="C4-DICARBOXYLATE TRANSPORT SENSOR PROTEIN DCTB"/>
    <property type="match status" value="1"/>
</dbReference>
<dbReference type="RefSeq" id="WP_257443781.1">
    <property type="nucleotide sequence ID" value="NZ_JANIPJ010000003.1"/>
</dbReference>
<keyword evidence="9" id="KW-1133">Transmembrane helix</keyword>
<evidence type="ECO:0000256" key="9">
    <source>
        <dbReference type="SAM" id="Phobius"/>
    </source>
</evidence>
<dbReference type="SUPFAM" id="SSF55874">
    <property type="entry name" value="ATPase domain of HSP90 chaperone/DNA topoisomerase II/histidine kinase"/>
    <property type="match status" value="1"/>
</dbReference>
<dbReference type="EC" id="2.7.13.3" evidence="2"/>
<keyword evidence="13" id="KW-1185">Reference proteome</keyword>
<dbReference type="GO" id="GO:0000155">
    <property type="term" value="F:phosphorelay sensor kinase activity"/>
    <property type="evidence" value="ECO:0007669"/>
    <property type="project" value="InterPro"/>
</dbReference>
<evidence type="ECO:0000256" key="5">
    <source>
        <dbReference type="ARBA" id="ARBA00022741"/>
    </source>
</evidence>
<keyword evidence="9" id="KW-0472">Membrane</keyword>
<keyword evidence="7 12" id="KW-0067">ATP-binding</keyword>
<feature type="transmembrane region" description="Helical" evidence="9">
    <location>
        <begin position="216"/>
        <end position="238"/>
    </location>
</feature>